<feature type="region of interest" description="Disordered" evidence="1">
    <location>
        <begin position="295"/>
        <end position="391"/>
    </location>
</feature>
<feature type="compositionally biased region" description="Basic and acidic residues" evidence="1">
    <location>
        <begin position="193"/>
        <end position="207"/>
    </location>
</feature>
<accession>A0AA36N8M7</accession>
<organism evidence="2 3">
    <name type="scientific">Effrenium voratum</name>
    <dbReference type="NCBI Taxonomy" id="2562239"/>
    <lineage>
        <taxon>Eukaryota</taxon>
        <taxon>Sar</taxon>
        <taxon>Alveolata</taxon>
        <taxon>Dinophyceae</taxon>
        <taxon>Suessiales</taxon>
        <taxon>Symbiodiniaceae</taxon>
        <taxon>Effrenium</taxon>
    </lineage>
</organism>
<feature type="compositionally biased region" description="Low complexity" evidence="1">
    <location>
        <begin position="301"/>
        <end position="341"/>
    </location>
</feature>
<dbReference type="Proteomes" id="UP001178507">
    <property type="component" value="Unassembled WGS sequence"/>
</dbReference>
<keyword evidence="3" id="KW-1185">Reference proteome</keyword>
<feature type="region of interest" description="Disordered" evidence="1">
    <location>
        <begin position="59"/>
        <end position="135"/>
    </location>
</feature>
<proteinExistence type="predicted"/>
<protein>
    <submittedName>
        <fullName evidence="2">Uncharacterized protein</fullName>
    </submittedName>
</protein>
<evidence type="ECO:0000256" key="1">
    <source>
        <dbReference type="SAM" id="MobiDB-lite"/>
    </source>
</evidence>
<feature type="compositionally biased region" description="Basic and acidic residues" evidence="1">
    <location>
        <begin position="80"/>
        <end position="96"/>
    </location>
</feature>
<reference evidence="2" key="1">
    <citation type="submission" date="2023-08" db="EMBL/GenBank/DDBJ databases">
        <authorList>
            <person name="Chen Y."/>
            <person name="Shah S."/>
            <person name="Dougan E. K."/>
            <person name="Thang M."/>
            <person name="Chan C."/>
        </authorList>
    </citation>
    <scope>NUCLEOTIDE SEQUENCE</scope>
</reference>
<name>A0AA36N8M7_9DINO</name>
<dbReference type="EMBL" id="CAUJNA010002557">
    <property type="protein sequence ID" value="CAJ1393413.1"/>
    <property type="molecule type" value="Genomic_DNA"/>
</dbReference>
<feature type="compositionally biased region" description="Basic and acidic residues" evidence="1">
    <location>
        <begin position="112"/>
        <end position="135"/>
    </location>
</feature>
<comment type="caution">
    <text evidence="2">The sequence shown here is derived from an EMBL/GenBank/DDBJ whole genome shotgun (WGS) entry which is preliminary data.</text>
</comment>
<evidence type="ECO:0000313" key="3">
    <source>
        <dbReference type="Proteomes" id="UP001178507"/>
    </source>
</evidence>
<evidence type="ECO:0000313" key="2">
    <source>
        <dbReference type="EMBL" id="CAJ1393413.1"/>
    </source>
</evidence>
<feature type="region of interest" description="Disordered" evidence="1">
    <location>
        <begin position="182"/>
        <end position="267"/>
    </location>
</feature>
<dbReference type="AlphaFoldDB" id="A0AA36N8M7"/>
<feature type="compositionally biased region" description="Acidic residues" evidence="1">
    <location>
        <begin position="363"/>
        <end position="374"/>
    </location>
</feature>
<feature type="compositionally biased region" description="Gly residues" evidence="1">
    <location>
        <begin position="343"/>
        <end position="361"/>
    </location>
</feature>
<gene>
    <name evidence="2" type="ORF">EVOR1521_LOCUS18288</name>
</gene>
<sequence length="404" mass="42691">MARPVRHPKMTAANYEAGCRLQGFGCRKGQLMLSPEEAQAVLQALQDLGLTANWALKEGKSPAGFSRELKAKSAPKAKAKTRDMQQAKPKAKEKPEPASTKRAREAEEESEDRGKRQKAEKGEAGGQAKVKEVPEEERAYLESLVDMLDSDQEDELVKKFDGTEDFVIDIDKMTAAERRKFRRTMEGMIPKADAQKAKQKAKADLKAKQLAKANQQEPETERPAPETNVIMDASQDVPPPGEPAASTAAWRRVLYGDPAPAPGVPVDVAPASQEALAELSEPEVAVAKVAGDTQGAGGEVAGAAMEGVDPAEGGGAEVAEGATQGAGDEIPGAAMEGVDAAEGGEGGESAEGAEGGEGAEGAEGAEAEAEEGGLEDLPNVSEDILRGEDEDELEKFLEECRDWF</sequence>